<evidence type="ECO:0000256" key="5">
    <source>
        <dbReference type="ARBA" id="ARBA00022824"/>
    </source>
</evidence>
<evidence type="ECO:0000256" key="8">
    <source>
        <dbReference type="ARBA" id="ARBA00023180"/>
    </source>
</evidence>
<proteinExistence type="inferred from homology"/>
<accession>A0ABU3L263</accession>
<feature type="domain" description="PKD" evidence="11">
    <location>
        <begin position="5705"/>
        <end position="5790"/>
    </location>
</feature>
<comment type="subcellular location">
    <subcellularLocation>
        <location evidence="1">Endoplasmic reticulum membrane</location>
        <topology evidence="1">Single-pass type I membrane protein</topology>
    </subcellularLocation>
</comment>
<keyword evidence="5" id="KW-0256">Endoplasmic reticulum</keyword>
<dbReference type="PANTHER" id="PTHR13460:SF0">
    <property type="entry name" value="MALECTIN"/>
    <property type="match status" value="1"/>
</dbReference>
<dbReference type="Gene3D" id="2.60.120.430">
    <property type="entry name" value="Galactose-binding lectin"/>
    <property type="match status" value="10"/>
</dbReference>
<feature type="domain" description="PKD" evidence="11">
    <location>
        <begin position="6764"/>
        <end position="6827"/>
    </location>
</feature>
<dbReference type="Pfam" id="PF22352">
    <property type="entry name" value="K319L-like_PKD"/>
    <property type="match status" value="1"/>
</dbReference>
<organism evidence="14 15">
    <name type="scientific">Pricia mediterranea</name>
    <dbReference type="NCBI Taxonomy" id="3076079"/>
    <lineage>
        <taxon>Bacteria</taxon>
        <taxon>Pseudomonadati</taxon>
        <taxon>Bacteroidota</taxon>
        <taxon>Flavobacteriia</taxon>
        <taxon>Flavobacteriales</taxon>
        <taxon>Flavobacteriaceae</taxon>
        <taxon>Pricia</taxon>
    </lineage>
</organism>
<feature type="domain" description="Cadherin" evidence="12">
    <location>
        <begin position="545"/>
        <end position="643"/>
    </location>
</feature>
<dbReference type="SMART" id="SM00112">
    <property type="entry name" value="CA"/>
    <property type="match status" value="2"/>
</dbReference>
<evidence type="ECO:0000256" key="7">
    <source>
        <dbReference type="ARBA" id="ARBA00023136"/>
    </source>
</evidence>
<evidence type="ECO:0000256" key="1">
    <source>
        <dbReference type="ARBA" id="ARBA00004115"/>
    </source>
</evidence>
<keyword evidence="3" id="KW-0812">Transmembrane</keyword>
<feature type="domain" description="PKD" evidence="11">
    <location>
        <begin position="5616"/>
        <end position="5705"/>
    </location>
</feature>
<dbReference type="InterPro" id="IPR032812">
    <property type="entry name" value="SbsA_Ig"/>
</dbReference>
<dbReference type="Gene3D" id="2.60.40.60">
    <property type="entry name" value="Cadherins"/>
    <property type="match status" value="1"/>
</dbReference>
<keyword evidence="7" id="KW-0472">Membrane</keyword>
<evidence type="ECO:0000259" key="12">
    <source>
        <dbReference type="PROSITE" id="PS50268"/>
    </source>
</evidence>
<dbReference type="PROSITE" id="PS51841">
    <property type="entry name" value="LTD"/>
    <property type="match status" value="1"/>
</dbReference>
<feature type="chain" id="PRO_5047022690" evidence="10">
    <location>
        <begin position="20"/>
        <end position="7099"/>
    </location>
</feature>
<dbReference type="InterPro" id="IPR001322">
    <property type="entry name" value="Lamin_tail_dom"/>
</dbReference>
<evidence type="ECO:0000256" key="3">
    <source>
        <dbReference type="ARBA" id="ARBA00022692"/>
    </source>
</evidence>
<feature type="signal peptide" evidence="10">
    <location>
        <begin position="1"/>
        <end position="19"/>
    </location>
</feature>
<feature type="domain" description="PKD" evidence="11">
    <location>
        <begin position="6242"/>
        <end position="6329"/>
    </location>
</feature>
<evidence type="ECO:0000256" key="10">
    <source>
        <dbReference type="SAM" id="SignalP"/>
    </source>
</evidence>
<dbReference type="NCBIfam" id="TIGR04183">
    <property type="entry name" value="Por_Secre_tail"/>
    <property type="match status" value="1"/>
</dbReference>
<dbReference type="Pfam" id="PF00932">
    <property type="entry name" value="LTD"/>
    <property type="match status" value="1"/>
</dbReference>
<dbReference type="Gene3D" id="2.120.10.30">
    <property type="entry name" value="TolB, C-terminal domain"/>
    <property type="match status" value="2"/>
</dbReference>
<dbReference type="Pfam" id="PF13205">
    <property type="entry name" value="Big_5"/>
    <property type="match status" value="2"/>
</dbReference>
<dbReference type="InterPro" id="IPR002126">
    <property type="entry name" value="Cadherin-like_dom"/>
</dbReference>
<keyword evidence="6" id="KW-1133">Transmembrane helix</keyword>
<dbReference type="NCBIfam" id="NF012200">
    <property type="entry name" value="choice_anch_D"/>
    <property type="match status" value="2"/>
</dbReference>
<evidence type="ECO:0000256" key="6">
    <source>
        <dbReference type="ARBA" id="ARBA00022989"/>
    </source>
</evidence>
<keyword evidence="15" id="KW-1185">Reference proteome</keyword>
<dbReference type="PROSITE" id="PS50268">
    <property type="entry name" value="CADHERIN_2"/>
    <property type="match status" value="2"/>
</dbReference>
<dbReference type="InterPro" id="IPR036415">
    <property type="entry name" value="Lamin_tail_dom_sf"/>
</dbReference>
<reference evidence="14 15" key="1">
    <citation type="submission" date="2023-09" db="EMBL/GenBank/DDBJ databases">
        <title>Novel taxa isolated from Blanes Bay.</title>
        <authorList>
            <person name="Rey-Velasco X."/>
            <person name="Lucena T."/>
        </authorList>
    </citation>
    <scope>NUCLEOTIDE SEQUENCE [LARGE SCALE GENOMIC DNA]</scope>
    <source>
        <strain evidence="14 15">S334</strain>
    </source>
</reference>
<dbReference type="InterPro" id="IPR022409">
    <property type="entry name" value="PKD/Chitinase_dom"/>
</dbReference>
<dbReference type="CDD" id="cd11304">
    <property type="entry name" value="Cadherin_repeat"/>
    <property type="match status" value="2"/>
</dbReference>
<dbReference type="Proteomes" id="UP001250656">
    <property type="component" value="Unassembled WGS sequence"/>
</dbReference>
<dbReference type="PROSITE" id="PS50093">
    <property type="entry name" value="PKD"/>
    <property type="match status" value="6"/>
</dbReference>
<dbReference type="InterPro" id="IPR011042">
    <property type="entry name" value="6-blade_b-propeller_TolB-like"/>
</dbReference>
<dbReference type="CDD" id="cd00146">
    <property type="entry name" value="PKD"/>
    <property type="match status" value="5"/>
</dbReference>
<dbReference type="Gene3D" id="2.60.40.10">
    <property type="entry name" value="Immunoglobulins"/>
    <property type="match status" value="8"/>
</dbReference>
<evidence type="ECO:0000256" key="2">
    <source>
        <dbReference type="ARBA" id="ARBA00009141"/>
    </source>
</evidence>
<evidence type="ECO:0000313" key="14">
    <source>
        <dbReference type="EMBL" id="MDT7827289.1"/>
    </source>
</evidence>
<dbReference type="InterPro" id="IPR021720">
    <property type="entry name" value="Malectin_dom"/>
</dbReference>
<comment type="similarity">
    <text evidence="2">Belongs to the malectin family.</text>
</comment>
<dbReference type="Gene3D" id="2.60.40.3440">
    <property type="match status" value="1"/>
</dbReference>
<evidence type="ECO:0000256" key="4">
    <source>
        <dbReference type="ARBA" id="ARBA00022729"/>
    </source>
</evidence>
<feature type="domain" description="Cadherin" evidence="12">
    <location>
        <begin position="1276"/>
        <end position="1395"/>
    </location>
</feature>
<dbReference type="InterPro" id="IPR011041">
    <property type="entry name" value="Quinoprot_gluc/sorb_DH_b-prop"/>
</dbReference>
<dbReference type="Gene3D" id="2.60.120.200">
    <property type="match status" value="4"/>
</dbReference>
<dbReference type="PANTHER" id="PTHR13460">
    <property type="match status" value="1"/>
</dbReference>
<dbReference type="InterPro" id="IPR026444">
    <property type="entry name" value="Secre_tail"/>
</dbReference>
<dbReference type="Pfam" id="PF11721">
    <property type="entry name" value="Malectin"/>
    <property type="match status" value="5"/>
</dbReference>
<keyword evidence="4 10" id="KW-0732">Signal</keyword>
<evidence type="ECO:0000259" key="13">
    <source>
        <dbReference type="PROSITE" id="PS51841"/>
    </source>
</evidence>
<feature type="domain" description="PKD" evidence="11">
    <location>
        <begin position="6489"/>
        <end position="6576"/>
    </location>
</feature>
<name>A0ABU3L263_9FLAO</name>
<dbReference type="SMART" id="SM00089">
    <property type="entry name" value="PKD"/>
    <property type="match status" value="6"/>
</dbReference>
<dbReference type="InterPro" id="IPR013783">
    <property type="entry name" value="Ig-like_fold"/>
</dbReference>
<dbReference type="EMBL" id="JAVTTP010000001">
    <property type="protein sequence ID" value="MDT7827289.1"/>
    <property type="molecule type" value="Genomic_DNA"/>
</dbReference>
<dbReference type="InterPro" id="IPR015919">
    <property type="entry name" value="Cadherin-like_sf"/>
</dbReference>
<protein>
    <submittedName>
        <fullName evidence="14">Malectin domain-containing carbohydrate-binding protein</fullName>
    </submittedName>
</protein>
<dbReference type="SUPFAM" id="SSF49313">
    <property type="entry name" value="Cadherin-like"/>
    <property type="match status" value="3"/>
</dbReference>
<gene>
    <name evidence="14" type="ORF">RQM65_01250</name>
</gene>
<dbReference type="InterPro" id="IPR035986">
    <property type="entry name" value="PKD_dom_sf"/>
</dbReference>
<dbReference type="Pfam" id="PF17963">
    <property type="entry name" value="Big_9"/>
    <property type="match status" value="1"/>
</dbReference>
<dbReference type="SUPFAM" id="SSF50952">
    <property type="entry name" value="Soluble quinoprotein glucose dehydrogenase"/>
    <property type="match status" value="1"/>
</dbReference>
<dbReference type="SMART" id="SM00736">
    <property type="entry name" value="CADG"/>
    <property type="match status" value="1"/>
</dbReference>
<dbReference type="RefSeq" id="WP_314012140.1">
    <property type="nucleotide sequence ID" value="NZ_JAVTTP010000001.1"/>
</dbReference>
<dbReference type="SUPFAM" id="SSF49299">
    <property type="entry name" value="PKD domain"/>
    <property type="match status" value="6"/>
</dbReference>
<feature type="domain" description="LTD" evidence="13">
    <location>
        <begin position="1101"/>
        <end position="1225"/>
    </location>
</feature>
<evidence type="ECO:0000256" key="9">
    <source>
        <dbReference type="ARBA" id="ARBA00023277"/>
    </source>
</evidence>
<dbReference type="Gene3D" id="2.60.40.2340">
    <property type="match status" value="1"/>
</dbReference>
<dbReference type="SUPFAM" id="SSF74853">
    <property type="entry name" value="Lamin A/C globular tail domain"/>
    <property type="match status" value="1"/>
</dbReference>
<dbReference type="InterPro" id="IPR039155">
    <property type="entry name" value="MLEC"/>
</dbReference>
<dbReference type="Pfam" id="PF18911">
    <property type="entry name" value="PKD_4"/>
    <property type="match status" value="5"/>
</dbReference>
<sequence>MRKITFLPYFLLFSALGLAQTPCSPVSPLDCAEVEVSLPVNFEFNSGSPNSILDGSGVGTGFTTVLEHSEARRTAEGDLAVSNPALNGYEPSLLNVTGGLLQLQSQAGIAFRKPGGSSNNNNQVNTLGIGLSDLGESIVIKTTLENIVTGGQSAQAGIWYGYDEDNFVKLNVNDNNVELRVESQGLSGNGSTGSDQVQLDLGASGNDVQLEMIIDPATLTAEAFYTIGNGTRTLLGSLPIPASYFTGRDISATGGQDNMSFAGIFASHRNGSQFTASFDGFSVEKVVAPVIPEITAPFHLNVAGNDYTKDSDLFLTDTEVYLEAQQPTTISSTSYTPYTVPGGHQDLYYPRRYGPEFSYNFPIANGDYIVALHMVENYQTTANARIFDVSIENTQIIDDIDLFATYGKGALALLSFDVAVTDNELNIDFLASVDNGIVQAIEILPVPLSDETDVLSFGLNDQTAGATIDSGAHTVAIEVANGTDLTSLAPVITLSDGATASPASEEATDFSNGTVTYTVTAEDGTTAQDWAVSVTEALPVNTAPIVENQNFAIAEDAAPNTGVGTVAATDNDADDLTFAITAGNDDGHFALASATGEITNTATLDFETVPQYVLTVEVSDGTLTDTAQVTIDITDVVETLPFEAHVNFQNSAVSPPSGYVADFGKGFGTSTLDIGSDSYSYGWKKRSDGTAIDVSEEAANNSNGAGRNRIGTAYSGATDQEKLEGTLIHFQGDNIISATGGNLSWAGQPRGNELLWELEIPNGTYAVTIGLGDKDANNIDSRHSATVEGYTIIPAFVPNPGQTVVETMVVVVSDGLLTIDGQGGFNSKITHLDVIESTATPVDGQLAFDPAEITETLETGSTGSFSSTLSGAGATEIGLVIDDNINITDKNLTGTNDWLTLPAAAAIGQVDFTINSNELAVGELRSNTIVATAKGFRPAELAADLTAAAPPAVEITTPYRMNVAGGEVTKAGDTYFAEELSYLVERDGVSETSTSTYDPNPGNTDLYFPRRFNPDFGYAFPIPNGDYTVAVHMVENYFTDPLERIFDLSLEGDIVMDDLDLVASYGKGVLHIATYNVEVSDNVLNIDFKASVNNGIVQAIEILPATSEPDNDLVITEIMFDPTVVNDASGEWFEIYNPGTEVVDIEGWTIADNDSDAHVINNGGPLQVAAMGYLILGNNSDTGSNGGTIVDYQYTGILLANSPDEIILIDDATNEIDRVEYDGGTTFPNPQGASIALNDPLNDNNDGSNWTTATTAFGTGDLGTPGVSNSEKANESPVITSLNVLEVDENQFVVIDVETTDDSDSEGSGINYAFGDGLDDALFAIDTQTGIVTFLTEPDFESPADDGADNVYNIQVVVTDSGNLTAIQDLAVTVTDVVETTNFEAHINFQDNPASTTPPAGYLADYGKQFGFSAVTSDGSDYDFGWKLLETGLAFDASEEAPDNSSGVGRMRLGTIANYNSAAPQQKLEGTLVHFQGDNIAGWNDGQPRKNELFWELEIPDGIYEVTIGLGDRLADNIDSRHSATIEGYTIISAFSPTSTEVRTASMVVEVTDGLLTMNGLGGFNSKITHIDVVKSTETPVNGILTFTPASVSETMEAGITGNFSSELSGDGATGIGLVIDDNIDETAGNEWLALPIKTDLGQFDFAIDATALVADYTRNNVIIATAKGFEPAILAADLTVTAGAPSTFAFIEDFDAYGTGNLHDIAPQQWLKEKTGDAAIPVLAEGLTPNTTHSLDFSNGGHAHDLIPLTNNPVDLESGQPFYFATYFKVASAGDRVRTAIRIDDDAAGDQWVREQVANDGSGGLIARIGLGNAGSDNGVVAIDSDEVFQFVVRGEWDGANTINYSWTTEPKLVLEETLWTNAGTHTVQGTPKIGRLFISSANTNDARLGPVRLATDYSAVVTEEIDNSLEIIPCNPLSTLPCDELETTLPVSLDFTAANGNISESGMTMVLEPSVRLASDDAIADANVPGYAPSLIAQSAAGLSLTSTKGIFYSQLPAQGTPSSSDTNSQMNALGTGVSAPSSTFNVSSTLQNPDFSVSNGTNSQQAGIWYGLDEDHIVKLVVVKTGNTTRKVQLQVEDMDQTTSATAYPELNTGNIGSDTGDISLRLELDPVSLTAKGYYALGGGTEILVNEGGSDGLSVPASYFSGISYDTSNPAETLNFAGIFTTHRRAEVDQPIAVVFKDFEIAAEQQPLVLAFDTQTLNFNGTVGETIAPQTVTVSASSGNPTFKLSDDPDATQWLILPVGTITLPDNTLAFPLGDIEFGIQEGLPAGSYSTTIFATDEPDSGYANGELSISLEIIEPTNDFAVNVNFSDPATAAPSGYEKDAGDSYGNRGNGYTYGWLDANTSAPADLTKNGRNRTVGGVSDLNNTLIHMQYGEVSTNANNGYLPDAKWELEVPNGSYSVTVFVGDPDVDGSPEDTPTHRINAEGVNLVDNYVPTGSVGTSTRFTSGSATVNVTDGRLTLDPLNGGFNTKINSVRIVATTGTVQTPSVAGITPADGATDVAVNASISANDLFLPNFDADGNAGVDNTTITNATVRLFKQGNSTPIGASVNGTGGGDAINLVPDLPLETNTTYIFEIDGVLDLVGEPFEFFTSSFTTGSGNTGPTTDLDNVSFTSLGAVATGSKYSSLVIGPDNKLYGLVISGDIHRWTINADGTLANKETLSAWKTGYGSRTSVGMVFDPAATAGNLIAYVSHDSGGLNGAPDWDGKISRLTGANLENEELLVTDLPRSTKDHLTNSLTFRPGEPNMLYFNQGSNSAAGKPDGSWGNREESLLTAATLRLDLSKLPSTLPLNVHTTRNATAINNVDVNSPTLDGEYNPYYVNAPLTLFATGIRNAYDLVWHSNGQLYVPTNGTAGGSNAPASIDGTRRPDGTLYDHSNPLYPEVSASNGNNVQRDWLFRIDPNSSLGYYGHPNPYRGEFVLNRGDADVNNSVYNGVQADENYRGAAFDFEFNKSPNGVIEYRSNAENGNLKGALLVVRYSGGSDIIALVPDGPNGDIATFKEGIPGFSGFGDPLDLIEDVSNGNIYVSDYGRSEIVLLKPSNQAAPTPVIVLNTDDITGDAVVNATFTKEILLSNLGNATLADINVQLTGADADQFTVNGVPGSINSQNSGSFEVLFTPTSNGPKFAQLIVSGTDAETVTIPLSGLGKTGSGGSNEPSLQWILDTQLGAGVVNVGDTDPTTNLIDLSNGNSYNDILGDEVSVQKFERAIDAPVTLELLSVYGPTAIDPVTAFGWYLSGDASSTIELFTVTNNPASNGQTLNAPITGVTEFDPGTESFGFYSRWPFFDDRQLFSEDALNTFSGAIPHHVRVYELPGEDNAYIIATEEHVSGFDYQDIVVIARNIRPFDESPLVACSPISILECDELEVALPFNLSFDGSEGGLSNTGFTMVDNPSARITADGPVTNPNVPGYEPSKLSFSNDNLIINANNGIAYRTNGLGAGNSSDVNSQINTLGVGIDADTYGSFSIETSIVNPYTDGSNNSEQAGIWFGLDEDNFVKYVANVSGELELRKEVNGISENDATDQLSLPVTGLNNSTVGLRLFVDVAANAMTAFYTLDNGAEVEMGSMPLPSSYVVGNTAYDNLSFAGIFASKRREMTADVNYTFEDFSITSDNVIAFDPIKINFSLPGDVPPAGYLTDSGLGFGNRGNDYNYGWLATDGTTALDLSDRARNREVSGVDILQNTLVHMQFQNVNPEGQEGIWEIEVPNGSYNVSVGVGDPDVDGQAGTEPFHSINVEGVTAIDRYSPTGDEGAATRFTSGTATATVTDGRLTIDASGGFNTKINSLTITQGATGGQPFFANVNPADNATNVAINEFQITVNVVVPEDYELDKSTLEGNVNLYEVVNGNEVLVPSNSNDTGGGDAITLTPLSELKEFTEYRFRLTSAIEANRIGDLGDRLNFADFVSDFTTGDRGTLTPLDLTGVEFTKIQGGATLGEGTVNQRFSSLVVGPDGKLYASTIGNFASDGQIYRWDMATDGTLENLEILSPQLQGAPHPVNGARNNGDRLIIGFAFDPAATADNLIAYVTHSFASETNGPEWDGVLTRLSGPDLSVVEDLIIHLPRSSKDHLTNSIAFDPQGVMYINQGSNSAGGQPDGSWAFRPERLLSAAVLKLELDKLPATLPLSAFTTDDIGVINSASTASLTMSDGTYNPYATNAPLTLFSTGVRNAYDLVWHSNGWLYVPTNGTAGGSNTPATADYDLARRIDGLTTVPSSPATNGNETQKDWLFKTQGGSYHGHPNPFRGEFILNHGGAPYSGVPGQQETSHVDVAKYPDNLGPDPNYREPAYDFEFNKSPNGVIEYQSDAFGGKLQGLLMVVRFSGQDDLLVMQPEANGNIGNVNGDVPGLGGFDDPLDVVEDPVTGNIYVSEYDRNGNGTPRLTLLRATVPATTGPAIAATPEELIFEMTVNNDGDNTDTKTVEVTNDGNEVLNISNVSITGDSAAQFEPVQPAGALVINPDESQVFTVTYTPALDNTNLGYQEAALTIASDDPENPSFSIGLHALKKAGFEGGEEPALQDVVDALGIGIDVGWTGLTNGTNPNPVGDESEVELWVKATDAPINVTPVGRYSPGETLPFGWYTNDNGIVVTNEVGILADGIENAQTLFPPIASGDASFDPQGAVFGFYVESNTFNRLSYTEDAINATQTGGVTHRTRIYPMADRDGNPIENSYLIAFEDASNGDYQDYMFVIDNVIPFESGLLALDFDKENLDFIASINQENVPVQLTTLSGNGGITAQEIDLQASEPWVMLSDNFELGTSFEIGVDVSGLSIGSYQADITASAPNYNDAVLNLSLEVTNELVYTYQFNFQDSDNSENSPEGYIDDIGAPYGEQSTLLGDLTYGWVLPGTLTPADASVNGRNRDSGAQDGVLLKTFTIIGHPTPASFPQRDWVVNVPNGTYSVNISVGERDYSNSNHILDVNGVTVLSFDQENNNPDNLVYFGNTKRVEVTDGLLRLSLNPQGYNAKPNYIRLAPIDSSLLPPTIAATFGGNESAPDTYRGPVDIALEATDNSGSGGIATLEYALDGNTALTYDQPIPVSGIGQHTLVVTAEDNNGNTTERTFNFTIEAATGALLAIENMTKVPGTDRGFPADDYYTFHRLGTPGQALVHDANVMRLNNTGTGELIITDAIVSDANDYTYEVMDATGSAATLPITIAAGSFADLDITFIGTTGNGNNGIFVEDIQIVSNADNALANTAVLHGAYSPQPEGGDEINAQEVFDAFGFQSSMLSIVNDEGTITPPNNISYRPSSNYPNPDNIDAGYEGDLILSDNFVQADPSKPVIGIQLSALHGGPGSNGAKFVAVDGTNIVGGMSFSHDSGYYQTLLPKKGAEINFDTTSSINGPFRIAVANYLSSGGNNINGNRPDLLGLRIYKVIDHNGNIIPNEYIVLQDFVQGGCGAGSANCDWNDNTFYFINIRPEGVPTAQPADAYLANVEEALELDIAQYFDKGYPGNSLSITATVANGALPNWLNFDPTNGTLSGTPPVGTTGSVEVDFDAVDPNGLMASTTLTININEAPIAVDDEVTTTQNVAILLDQLLANDSEPNGQNILITTVDTPLNGTAELQTDGLSVLYTPDTGYVGSDSFTYTIEDETGLSASANVFISVTPENQAPTALIVTSINEGPAALFVTFTGSGSTDENPGTLVYEWDFGDGSGTSMDADTDYTFTSAGIYTVSLKVTDDEGLFDVETTTITVSTPPNTAPTAVASASPNSGNPLQFGFDGSGSSDSEGTVSYQWNFGDGNTSSEESPNHTYAMAGTYDVSLTVTDEGDLTDSTTLQVVAEEPATGGFALRINAGGPDVVHEGQNYMADQNFVGGKVYANTSAQVPVLYQTERSSVPKAFAYNIPVENGTYQITLHFAEIYWGATGGSSGGTGKRIFDVTIEDATVLDDYDINADVGPQTAVQKTFEVIVSDGILNLEFDATSSDGVDQPKLSAIAVIGIEDPVAECELPQEWTNSDIGAVAANGDTCYEAGRFEVSASGADIWNNADEFHFVYQELEGDGEIIAQVLSLDPTSVWAKAGVMMRNDMDANSASTMMIIAPNPQSLGAPGYSFQHRPTKGATMGGANFTAPALVPGGFPHYVRMVRSGNTFTGYVSETNGNWTEVGSTSVAMNETIFVGLATTSHNDGTLTNAVYDNVSVTEAIAQNQAPTALIGANPLNGIAPLEVVFDSSGSDDDTGIVSYDWDFADGTPMVSGAEVSHTFTTSGTFEVTLTVADAEGETDTDTVTITVDEPNQGPIASFSATPMNGQAPLLVAFDSSSSSDDNAIVSYSWDFDDGNVSIEMSPSHTFTMAGTYDVTLTVTDAEGLTDVTTQQIIAEEPVTPDFALRINAGGPEVVHNGETFEADQHFVGGKSYVNTSAALPELYQTERSALPPNFDYEIPLSNGNYKVTLHFAELFWGANGGSSGGVGKRIFDVVMESNTILDDYDIIADVGTETVVTKTFDVVIQDGTLNLAFDAAGSDGKNEPKLSAIEIVSEGVINAVPTAVASANPLTGEAPLEVDFSSNGSDDDMDIVSYMWDFKDGNTSTDQNPQHTFATPGNYDVSLTVADAEGATDETTLTIMVEEPVVNDFALRINAGGPQASYNGETFVADTNFASGKSYENANANVPDLYQTERSASPPTFAYNVPVDNGNYQVVLHFAEIYWGATGGGSGGTGQRIFDVSLEGNTILDDYDINADVGSESVAIKTFNVTVSDGVLNLDFDAAGSDGVDQPKVSAIEILGVGSMQLDPVVDAGADVEVILPTNGFVLSGSGSDPDGGTISYQWTQVDGPDTALMTNANTYELTAEVLVEGDYTFRLTVTDDEGATAFDEVTVTATTGDFESVWLEAECADVGPGWNTIDDGSSSGGQYVMPPSGFNSSSSAIGNAIVTFNFSVSAGTYKIFGRVRTPSGTEDSFWVRVNGGPWVRWNSIPASNAFAWHRIHLNEQLSQPRSFEFIDGVNQIEIGHRESGAALDKLFITQTDDIPTALGGTSTNCDGPQQTFDLNEVTDNSGNANKTVPEDFNAPVPNEVSMFPNSAKYETQITMSNPEADITKLYVYDVSGRLLRSYEGLELKTSPGAYLLQVSNLENGVYLLRMVASDGNVFDEKLLVRR</sequence>
<dbReference type="InterPro" id="IPR000601">
    <property type="entry name" value="PKD_dom"/>
</dbReference>
<dbReference type="SUPFAM" id="SSF49785">
    <property type="entry name" value="Galactose-binding domain-like"/>
    <property type="match status" value="10"/>
</dbReference>
<feature type="domain" description="PKD" evidence="11">
    <location>
        <begin position="6154"/>
        <end position="6240"/>
    </location>
</feature>
<comment type="caution">
    <text evidence="14">The sequence shown here is derived from an EMBL/GenBank/DDBJ whole genome shotgun (WGS) entry which is preliminary data.</text>
</comment>
<keyword evidence="8" id="KW-0325">Glycoprotein</keyword>
<dbReference type="Pfam" id="PF00028">
    <property type="entry name" value="Cadherin"/>
    <property type="match status" value="1"/>
</dbReference>
<evidence type="ECO:0000259" key="11">
    <source>
        <dbReference type="PROSITE" id="PS50093"/>
    </source>
</evidence>
<dbReference type="InterPro" id="IPR008979">
    <property type="entry name" value="Galactose-bd-like_sf"/>
</dbReference>
<evidence type="ECO:0000313" key="15">
    <source>
        <dbReference type="Proteomes" id="UP001250656"/>
    </source>
</evidence>
<dbReference type="Gene3D" id="2.60.120.260">
    <property type="entry name" value="Galactose-binding domain-like"/>
    <property type="match status" value="1"/>
</dbReference>
<keyword evidence="9" id="KW-0119">Carbohydrate metabolism</keyword>
<dbReference type="InterPro" id="IPR006644">
    <property type="entry name" value="Cadg"/>
</dbReference>